<dbReference type="InterPro" id="IPR016024">
    <property type="entry name" value="ARM-type_fold"/>
</dbReference>
<keyword evidence="4" id="KW-1185">Reference proteome</keyword>
<evidence type="ECO:0000256" key="2">
    <source>
        <dbReference type="ARBA" id="ARBA00023242"/>
    </source>
</evidence>
<feature type="compositionally biased region" description="Basic and acidic residues" evidence="3">
    <location>
        <begin position="131"/>
        <end position="141"/>
    </location>
</feature>
<proteinExistence type="predicted"/>
<evidence type="ECO:0000256" key="3">
    <source>
        <dbReference type="SAM" id="MobiDB-lite"/>
    </source>
</evidence>
<dbReference type="GO" id="GO:0005634">
    <property type="term" value="C:nucleus"/>
    <property type="evidence" value="ECO:0007669"/>
    <property type="project" value="UniProtKB-SubCell"/>
</dbReference>
<dbReference type="AlphaFoldDB" id="A0A914WY80"/>
<feature type="compositionally biased region" description="Polar residues" evidence="3">
    <location>
        <begin position="171"/>
        <end position="181"/>
    </location>
</feature>
<name>A0A914WY80_9BILA</name>
<accession>A0A914WY80</accession>
<evidence type="ECO:0000313" key="5">
    <source>
        <dbReference type="WBParaSite" id="PSAMB.scaffold5292size12096.g26309.t1"/>
    </source>
</evidence>
<dbReference type="WBParaSite" id="PSAMB.scaffold5292size12096.g26309.t1">
    <property type="protein sequence ID" value="PSAMB.scaffold5292size12096.g26309.t1"/>
    <property type="gene ID" value="PSAMB.scaffold5292size12096.g26309"/>
</dbReference>
<dbReference type="PANTHER" id="PTHR13129:SF4">
    <property type="entry name" value="DDB1- AND CUL4-ASSOCIATED FACTOR 1"/>
    <property type="match status" value="1"/>
</dbReference>
<dbReference type="Proteomes" id="UP000887566">
    <property type="component" value="Unplaced"/>
</dbReference>
<evidence type="ECO:0000256" key="1">
    <source>
        <dbReference type="ARBA" id="ARBA00004123"/>
    </source>
</evidence>
<dbReference type="PANTHER" id="PTHR13129">
    <property type="entry name" value="VPRBP PROTEIN-RELATED"/>
    <property type="match status" value="1"/>
</dbReference>
<dbReference type="GO" id="GO:0016567">
    <property type="term" value="P:protein ubiquitination"/>
    <property type="evidence" value="ECO:0007669"/>
    <property type="project" value="InterPro"/>
</dbReference>
<dbReference type="InterPro" id="IPR033270">
    <property type="entry name" value="VPRBP/DCAF1"/>
</dbReference>
<keyword evidence="2" id="KW-0539">Nucleus</keyword>
<sequence>LVVSYLLARDNTELNTLAARLLLDCLPGLDSSVVFQETEDLVAQLFRWAESGAEEPLRSYATGLLASAMEVTEIASTYRAQNATFVPIALRRLREIKQLAEEEEERRQMPGGSDRKNEEDESSGDGPFANLKRESFADDTNRPSLAEVIKERKMNGDVANCSQSSGSDSSANGVATPSRTSAIRIPPKRSLDDFAHRAPSPPKKRAKMEGEQGTTSDHGVHMSAMTSGRSNSSWLALEPLVIGTHCMYPMTPTMQQRLLLQFLTPTGEYQDLVSYAFEHRAMEQILGYIDLTKNKDVRLAFDALKYLASLLVHRRFALEFVAHSGVEYLINVYQSSMASVGVATCLYYLAYNEDVMEKLCLLSEDLIDRVVDYALWLLEHSYESGRASASMFFTHAFPFRPILERFDKRDGPRRLFNYISTLTILQEDGDDRELNDENMFSSLQAVRNVCSALRSYFVSHLYVKVEQLKRTQASRLNALPNVTVPSAVLHSIPQCKAMHLDAASMRDSVWLLLNVLPMHAVWKPVEELRRLGVIRTLLFIIGESNDWNLNQKTELVRNTLEVLWVCSVIPRVQLDLCGIIKMRNGSTVEGIGTAENRRTQTHVR</sequence>
<evidence type="ECO:0000313" key="4">
    <source>
        <dbReference type="Proteomes" id="UP000887566"/>
    </source>
</evidence>
<dbReference type="GO" id="GO:0080008">
    <property type="term" value="C:Cul4-RING E3 ubiquitin ligase complex"/>
    <property type="evidence" value="ECO:0007669"/>
    <property type="project" value="TreeGrafter"/>
</dbReference>
<dbReference type="SUPFAM" id="SSF48371">
    <property type="entry name" value="ARM repeat"/>
    <property type="match status" value="1"/>
</dbReference>
<comment type="subcellular location">
    <subcellularLocation>
        <location evidence="1">Nucleus</location>
    </subcellularLocation>
</comment>
<feature type="region of interest" description="Disordered" evidence="3">
    <location>
        <begin position="101"/>
        <end position="218"/>
    </location>
</feature>
<feature type="compositionally biased region" description="Basic and acidic residues" evidence="3">
    <location>
        <begin position="101"/>
        <end position="118"/>
    </location>
</feature>
<organism evidence="4 5">
    <name type="scientific">Plectus sambesii</name>
    <dbReference type="NCBI Taxonomy" id="2011161"/>
    <lineage>
        <taxon>Eukaryota</taxon>
        <taxon>Metazoa</taxon>
        <taxon>Ecdysozoa</taxon>
        <taxon>Nematoda</taxon>
        <taxon>Chromadorea</taxon>
        <taxon>Plectida</taxon>
        <taxon>Plectina</taxon>
        <taxon>Plectoidea</taxon>
        <taxon>Plectidae</taxon>
        <taxon>Plectus</taxon>
    </lineage>
</organism>
<protein>
    <submittedName>
        <fullName evidence="5">Uncharacterized protein</fullName>
    </submittedName>
</protein>
<reference evidence="5" key="1">
    <citation type="submission" date="2022-11" db="UniProtKB">
        <authorList>
            <consortium name="WormBaseParasite"/>
        </authorList>
    </citation>
    <scope>IDENTIFICATION</scope>
</reference>